<protein>
    <submittedName>
        <fullName evidence="1">Replication protein P</fullName>
    </submittedName>
</protein>
<comment type="caution">
    <text evidence="1">The sequence shown here is derived from an EMBL/GenBank/DDBJ whole genome shotgun (WGS) entry which is preliminary data.</text>
</comment>
<proteinExistence type="predicted"/>
<dbReference type="EMBL" id="JAPMOU010000109">
    <property type="protein sequence ID" value="MDE1465968.1"/>
    <property type="molecule type" value="Genomic_DNA"/>
</dbReference>
<sequence>MKTAAELIGNFKVEQTKSNHSHAKPTADTKQQWQATLRILYFFERLQTLYGQRYHATFGGAEQEAQAKKEWSPYIQQLNKRMIDHGFEQAKQLMIEGNKQYQWPNIPDMIRLCKPSLSQLGLITFAEAFNEACQHAHDPINHNWSHQAVYLAGKQVGWYSLRCDSHLASVKKQFEYAYHQLCNRLLAGESIEDGVHLALTQNNKSTSAELQTLAKQQQQMVEQGINPKGGRAEFLRNWKQLSSH</sequence>
<dbReference type="Pfam" id="PF06992">
    <property type="entry name" value="Phage_lambda_P"/>
    <property type="match status" value="1"/>
</dbReference>
<evidence type="ECO:0000313" key="1">
    <source>
        <dbReference type="EMBL" id="MDE1465968.1"/>
    </source>
</evidence>
<organism evidence="1 2">
    <name type="scientific">Spartinivicinus poritis</name>
    <dbReference type="NCBI Taxonomy" id="2994640"/>
    <lineage>
        <taxon>Bacteria</taxon>
        <taxon>Pseudomonadati</taxon>
        <taxon>Pseudomonadota</taxon>
        <taxon>Gammaproteobacteria</taxon>
        <taxon>Oceanospirillales</taxon>
        <taxon>Zooshikellaceae</taxon>
        <taxon>Spartinivicinus</taxon>
    </lineage>
</organism>
<dbReference type="InterPro" id="IPR009731">
    <property type="entry name" value="P-like"/>
</dbReference>
<name>A0ABT5UHY9_9GAMM</name>
<dbReference type="Proteomes" id="UP001528823">
    <property type="component" value="Unassembled WGS sequence"/>
</dbReference>
<dbReference type="RefSeq" id="WP_274692267.1">
    <property type="nucleotide sequence ID" value="NZ_JAPMOU010000109.1"/>
</dbReference>
<evidence type="ECO:0000313" key="2">
    <source>
        <dbReference type="Proteomes" id="UP001528823"/>
    </source>
</evidence>
<gene>
    <name evidence="1" type="ORF">ORQ98_28815</name>
</gene>
<reference evidence="1 2" key="1">
    <citation type="submission" date="2022-11" db="EMBL/GenBank/DDBJ databases">
        <title>Spartinivicinus poritis sp. nov., isolated from scleractinian coral Porites lutea.</title>
        <authorList>
            <person name="Zhang G."/>
            <person name="Cai L."/>
            <person name="Wei Q."/>
        </authorList>
    </citation>
    <scope>NUCLEOTIDE SEQUENCE [LARGE SCALE GENOMIC DNA]</scope>
    <source>
        <strain evidence="1 2">A2-2</strain>
    </source>
</reference>
<keyword evidence="2" id="KW-1185">Reference proteome</keyword>
<accession>A0ABT5UHY9</accession>